<organism evidence="1">
    <name type="scientific">Anguilla anguilla</name>
    <name type="common">European freshwater eel</name>
    <name type="synonym">Muraena anguilla</name>
    <dbReference type="NCBI Taxonomy" id="7936"/>
    <lineage>
        <taxon>Eukaryota</taxon>
        <taxon>Metazoa</taxon>
        <taxon>Chordata</taxon>
        <taxon>Craniata</taxon>
        <taxon>Vertebrata</taxon>
        <taxon>Euteleostomi</taxon>
        <taxon>Actinopterygii</taxon>
        <taxon>Neopterygii</taxon>
        <taxon>Teleostei</taxon>
        <taxon>Anguilliformes</taxon>
        <taxon>Anguillidae</taxon>
        <taxon>Anguilla</taxon>
    </lineage>
</organism>
<accession>A0A0E9QMX0</accession>
<dbReference type="AlphaFoldDB" id="A0A0E9QMX0"/>
<proteinExistence type="predicted"/>
<protein>
    <submittedName>
        <fullName evidence="1">Uncharacterized protein</fullName>
    </submittedName>
</protein>
<name>A0A0E9QMX0_ANGAN</name>
<evidence type="ECO:0000313" key="1">
    <source>
        <dbReference type="EMBL" id="JAH18246.1"/>
    </source>
</evidence>
<reference evidence="1" key="1">
    <citation type="submission" date="2014-11" db="EMBL/GenBank/DDBJ databases">
        <authorList>
            <person name="Amaro Gonzalez C."/>
        </authorList>
    </citation>
    <scope>NUCLEOTIDE SEQUENCE</scope>
</reference>
<reference evidence="1" key="2">
    <citation type="journal article" date="2015" name="Fish Shellfish Immunol.">
        <title>Early steps in the European eel (Anguilla anguilla)-Vibrio vulnificus interaction in the gills: Role of the RtxA13 toxin.</title>
        <authorList>
            <person name="Callol A."/>
            <person name="Pajuelo D."/>
            <person name="Ebbesson L."/>
            <person name="Teles M."/>
            <person name="MacKenzie S."/>
            <person name="Amaro C."/>
        </authorList>
    </citation>
    <scope>NUCLEOTIDE SEQUENCE</scope>
</reference>
<sequence>MYFCLYCIIILTVMCRLHILPYKYIILHAHITEQQICTYVQVYELRCVHKGVDQSHF</sequence>
<dbReference type="EMBL" id="GBXM01090331">
    <property type="protein sequence ID" value="JAH18246.1"/>
    <property type="molecule type" value="Transcribed_RNA"/>
</dbReference>